<reference evidence="1 2" key="1">
    <citation type="submission" date="2015-04" db="EMBL/GenBank/DDBJ databases">
        <authorList>
            <person name="Syromyatnikov M.Y."/>
            <person name="Popov V.N."/>
        </authorList>
    </citation>
    <scope>NUCLEOTIDE SEQUENCE [LARGE SCALE GENOMIC DNA]</scope>
</reference>
<accession>A0A1J1IAA3</accession>
<proteinExistence type="predicted"/>
<name>A0A1J1IAA3_9DIPT</name>
<dbReference type="Proteomes" id="UP000183832">
    <property type="component" value="Unassembled WGS sequence"/>
</dbReference>
<dbReference type="EMBL" id="CVRI01000047">
    <property type="protein sequence ID" value="CRK97147.1"/>
    <property type="molecule type" value="Genomic_DNA"/>
</dbReference>
<organism evidence="1 2">
    <name type="scientific">Clunio marinus</name>
    <dbReference type="NCBI Taxonomy" id="568069"/>
    <lineage>
        <taxon>Eukaryota</taxon>
        <taxon>Metazoa</taxon>
        <taxon>Ecdysozoa</taxon>
        <taxon>Arthropoda</taxon>
        <taxon>Hexapoda</taxon>
        <taxon>Insecta</taxon>
        <taxon>Pterygota</taxon>
        <taxon>Neoptera</taxon>
        <taxon>Endopterygota</taxon>
        <taxon>Diptera</taxon>
        <taxon>Nematocera</taxon>
        <taxon>Chironomoidea</taxon>
        <taxon>Chironomidae</taxon>
        <taxon>Clunio</taxon>
    </lineage>
</organism>
<dbReference type="AlphaFoldDB" id="A0A1J1IAA3"/>
<protein>
    <submittedName>
        <fullName evidence="1">CLUMA_CG010544, isoform A</fullName>
    </submittedName>
</protein>
<evidence type="ECO:0000313" key="2">
    <source>
        <dbReference type="Proteomes" id="UP000183832"/>
    </source>
</evidence>
<evidence type="ECO:0000313" key="1">
    <source>
        <dbReference type="EMBL" id="CRK97147.1"/>
    </source>
</evidence>
<sequence>MKCPRTSQMNNFLQTFRYFFVTIKVWRKDKKKDDYDDYDDDGKRGDDLNVTSNDDRLSLLKGNVRESSINEMFLQQSYVGGRKYMTNI</sequence>
<gene>
    <name evidence="1" type="ORF">CLUMA_CG010544</name>
</gene>
<keyword evidence="2" id="KW-1185">Reference proteome</keyword>